<keyword evidence="2" id="KW-0521">NADP</keyword>
<dbReference type="EMBL" id="KV426051">
    <property type="protein sequence ID" value="KZV90357.1"/>
    <property type="molecule type" value="Genomic_DNA"/>
</dbReference>
<dbReference type="PROSITE" id="PS00061">
    <property type="entry name" value="ADH_SHORT"/>
    <property type="match status" value="1"/>
</dbReference>
<dbReference type="PRINTS" id="PR00081">
    <property type="entry name" value="GDHRDH"/>
</dbReference>
<dbReference type="Pfam" id="PF00106">
    <property type="entry name" value="adh_short"/>
    <property type="match status" value="1"/>
</dbReference>
<dbReference type="OrthoDB" id="37659at2759"/>
<protein>
    <submittedName>
        <fullName evidence="4">NAD(P)-binding protein</fullName>
    </submittedName>
</protein>
<evidence type="ECO:0000313" key="4">
    <source>
        <dbReference type="EMBL" id="KZV90357.1"/>
    </source>
</evidence>
<evidence type="ECO:0000256" key="3">
    <source>
        <dbReference type="ARBA" id="ARBA00023002"/>
    </source>
</evidence>
<reference evidence="4 5" key="1">
    <citation type="journal article" date="2016" name="Mol. Biol. Evol.">
        <title>Comparative Genomics of Early-Diverging Mushroom-Forming Fungi Provides Insights into the Origins of Lignocellulose Decay Capabilities.</title>
        <authorList>
            <person name="Nagy L.G."/>
            <person name="Riley R."/>
            <person name="Tritt A."/>
            <person name="Adam C."/>
            <person name="Daum C."/>
            <person name="Floudas D."/>
            <person name="Sun H."/>
            <person name="Yadav J.S."/>
            <person name="Pangilinan J."/>
            <person name="Larsson K.H."/>
            <person name="Matsuura K."/>
            <person name="Barry K."/>
            <person name="Labutti K."/>
            <person name="Kuo R."/>
            <person name="Ohm R.A."/>
            <person name="Bhattacharya S.S."/>
            <person name="Shirouzu T."/>
            <person name="Yoshinaga Y."/>
            <person name="Martin F.M."/>
            <person name="Grigoriev I.V."/>
            <person name="Hibbett D.S."/>
        </authorList>
    </citation>
    <scope>NUCLEOTIDE SEQUENCE [LARGE SCALE GENOMIC DNA]</scope>
    <source>
        <strain evidence="4 5">HHB12029</strain>
    </source>
</reference>
<dbReference type="PANTHER" id="PTHR43669:SF11">
    <property type="entry name" value="SHORT-CHAIN DEHYDROGENASE_OXIDOREDUCTASE"/>
    <property type="match status" value="1"/>
</dbReference>
<organism evidence="4 5">
    <name type="scientific">Exidia glandulosa HHB12029</name>
    <dbReference type="NCBI Taxonomy" id="1314781"/>
    <lineage>
        <taxon>Eukaryota</taxon>
        <taxon>Fungi</taxon>
        <taxon>Dikarya</taxon>
        <taxon>Basidiomycota</taxon>
        <taxon>Agaricomycotina</taxon>
        <taxon>Agaricomycetes</taxon>
        <taxon>Auriculariales</taxon>
        <taxon>Exidiaceae</taxon>
        <taxon>Exidia</taxon>
    </lineage>
</organism>
<dbReference type="InterPro" id="IPR002347">
    <property type="entry name" value="SDR_fam"/>
</dbReference>
<keyword evidence="5" id="KW-1185">Reference proteome</keyword>
<dbReference type="InParanoid" id="A0A165GDG2"/>
<dbReference type="Gene3D" id="3.40.50.720">
    <property type="entry name" value="NAD(P)-binding Rossmann-like Domain"/>
    <property type="match status" value="1"/>
</dbReference>
<dbReference type="InterPro" id="IPR036291">
    <property type="entry name" value="NAD(P)-bd_dom_sf"/>
</dbReference>
<dbReference type="STRING" id="1314781.A0A165GDG2"/>
<accession>A0A165GDG2</accession>
<dbReference type="GO" id="GO:0016491">
    <property type="term" value="F:oxidoreductase activity"/>
    <property type="evidence" value="ECO:0007669"/>
    <property type="project" value="UniProtKB-KW"/>
</dbReference>
<dbReference type="PANTHER" id="PTHR43669">
    <property type="entry name" value="5-KETO-D-GLUCONATE 5-REDUCTASE"/>
    <property type="match status" value="1"/>
</dbReference>
<dbReference type="InterPro" id="IPR020904">
    <property type="entry name" value="Sc_DH/Rdtase_CS"/>
</dbReference>
<keyword evidence="3" id="KW-0560">Oxidoreductase</keyword>
<name>A0A165GDG2_EXIGL</name>
<sequence length="259" mass="28470">MPFNYSTICVVGATSGIGKALAEALINIPSKPTVIAVGRREDRLKALEQASGGKIKGLVADVGSAKKAEVFVQKLIKEFPQTDAIIVNAGVQRHQDWFQPEKIDLESLDQEWEQNYTVPLHISKHILTHFKKQNKGALVTVTSGLAALPKADTANYCATKAAVRSLTLSLRFAYKDTPISIREISPPLVESELHDQQGTTDALSKFWIPLATYIPDVINQLVETDNAEICTQFSAKAYSNFELGKWDAMLNFSPATLKK</sequence>
<evidence type="ECO:0000256" key="2">
    <source>
        <dbReference type="ARBA" id="ARBA00022857"/>
    </source>
</evidence>
<gene>
    <name evidence="4" type="ORF">EXIGLDRAFT_750693</name>
</gene>
<dbReference type="AlphaFoldDB" id="A0A165GDG2"/>
<evidence type="ECO:0000313" key="5">
    <source>
        <dbReference type="Proteomes" id="UP000077266"/>
    </source>
</evidence>
<comment type="similarity">
    <text evidence="1">Belongs to the short-chain dehydrogenases/reductases (SDR) family.</text>
</comment>
<dbReference type="SUPFAM" id="SSF51735">
    <property type="entry name" value="NAD(P)-binding Rossmann-fold domains"/>
    <property type="match status" value="1"/>
</dbReference>
<evidence type="ECO:0000256" key="1">
    <source>
        <dbReference type="ARBA" id="ARBA00006484"/>
    </source>
</evidence>
<proteinExistence type="inferred from homology"/>
<dbReference type="Proteomes" id="UP000077266">
    <property type="component" value="Unassembled WGS sequence"/>
</dbReference>